<accession>A0ABX1YRI2</accession>
<gene>
    <name evidence="2" type="ORF">GC101_33095</name>
</gene>
<evidence type="ECO:0000313" key="2">
    <source>
        <dbReference type="EMBL" id="NOU83700.1"/>
    </source>
</evidence>
<feature type="transmembrane region" description="Helical" evidence="1">
    <location>
        <begin position="318"/>
        <end position="343"/>
    </location>
</feature>
<dbReference type="EMBL" id="WHOB01000094">
    <property type="protein sequence ID" value="NOU83700.1"/>
    <property type="molecule type" value="Genomic_DNA"/>
</dbReference>
<feature type="transmembrane region" description="Helical" evidence="1">
    <location>
        <begin position="170"/>
        <end position="191"/>
    </location>
</feature>
<feature type="transmembrane region" description="Helical" evidence="1">
    <location>
        <begin position="130"/>
        <end position="150"/>
    </location>
</feature>
<comment type="caution">
    <text evidence="2">The sequence shown here is derived from an EMBL/GenBank/DDBJ whole genome shotgun (WGS) entry which is preliminary data.</text>
</comment>
<keyword evidence="1" id="KW-0472">Membrane</keyword>
<name>A0ABX1YRI2_9BACL</name>
<evidence type="ECO:0000256" key="1">
    <source>
        <dbReference type="SAM" id="Phobius"/>
    </source>
</evidence>
<feature type="transmembrane region" description="Helical" evidence="1">
    <location>
        <begin position="229"/>
        <end position="249"/>
    </location>
</feature>
<dbReference type="RefSeq" id="WP_171720777.1">
    <property type="nucleotide sequence ID" value="NZ_WHOB01000094.1"/>
</dbReference>
<dbReference type="Proteomes" id="UP000596857">
    <property type="component" value="Unassembled WGS sequence"/>
</dbReference>
<evidence type="ECO:0008006" key="4">
    <source>
        <dbReference type="Google" id="ProtNLM"/>
    </source>
</evidence>
<feature type="transmembrane region" description="Helical" evidence="1">
    <location>
        <begin position="363"/>
        <end position="380"/>
    </location>
</feature>
<sequence length="394" mass="44873">MIKPRIASDLEAYLLFDNKNTENIYCIGSLTYDRYIEAQETNKDAIMQAAGYFDGEHTLSEIDDFLQSDHNLKLDVYKLNSLFEHAGLITNTDIEYDNKNELEKHGIQIASVSLSRFQNMFSILAKSSHSLLLTGFLLCIASLPLIPGVFKELLFVNIYKIVDSSTVSLIISLAVTTISVLLHEISHAVAAKKYGLIPKQMKITLYLYLNPMAYILTNGIYTLERKKRAFIWVAGILCNFMIFATAAIGQYFSQGTLHNLFLVICYSNLGLIVTNLIPFLPLDGYFLLTTLLKFPNLRKKSFSGIKGLLNNRSIEIKGIYLMYYAISISILIYIVLTPIIQVYHNFLIGYSSQHYWLDGLAEIKMYLILMMIIVFSRISVKIKDKRKKIFVKVP</sequence>
<reference evidence="2 3" key="1">
    <citation type="submission" date="2019-10" db="EMBL/GenBank/DDBJ databases">
        <title>Description of Paenibacillus terricola sp. nov.</title>
        <authorList>
            <person name="Carlier A."/>
            <person name="Qi S."/>
        </authorList>
    </citation>
    <scope>NUCLEOTIDE SEQUENCE [LARGE SCALE GENOMIC DNA]</scope>
    <source>
        <strain evidence="2 3">LMG 31459</strain>
    </source>
</reference>
<keyword evidence="1" id="KW-1133">Transmembrane helix</keyword>
<protein>
    <recommendedName>
        <fullName evidence="4">Peptidase M50 domain-containing protein</fullName>
    </recommendedName>
</protein>
<organism evidence="2 3">
    <name type="scientific">Paenibacillus phytohabitans</name>
    <dbReference type="NCBI Taxonomy" id="2654978"/>
    <lineage>
        <taxon>Bacteria</taxon>
        <taxon>Bacillati</taxon>
        <taxon>Bacillota</taxon>
        <taxon>Bacilli</taxon>
        <taxon>Bacillales</taxon>
        <taxon>Paenibacillaceae</taxon>
        <taxon>Paenibacillus</taxon>
    </lineage>
</organism>
<keyword evidence="1" id="KW-0812">Transmembrane</keyword>
<feature type="transmembrane region" description="Helical" evidence="1">
    <location>
        <begin position="203"/>
        <end position="223"/>
    </location>
</feature>
<keyword evidence="3" id="KW-1185">Reference proteome</keyword>
<evidence type="ECO:0000313" key="3">
    <source>
        <dbReference type="Proteomes" id="UP000596857"/>
    </source>
</evidence>
<proteinExistence type="predicted"/>